<dbReference type="Proteomes" id="UP000799779">
    <property type="component" value="Unassembled WGS sequence"/>
</dbReference>
<proteinExistence type="predicted"/>
<sequence length="238" mass="26607">MSDTTAPVTMGDIVAPVLAASRPGGLPDELLLHILKYALTFDGNLAPRRQRQDIYQTDPNHEAADLTFLHLRQSCKILSRIAVEALYSSNHIMLGAPRSHPSLGVPSAEILSKAVKHPGSSTNKWIRRVDISLTLPVDTPTFLQRLFETNQHWHFLLKFLDGSLGFRNLRHLTLNVLLINEGIGKSEKGHDLVGLTAEFLHGLGCYESTRVRVEQMMVDFFRGSCTRSITVDDSNFFF</sequence>
<gene>
    <name evidence="1" type="ORF">P154DRAFT_516871</name>
</gene>
<organism evidence="1 2">
    <name type="scientific">Amniculicola lignicola CBS 123094</name>
    <dbReference type="NCBI Taxonomy" id="1392246"/>
    <lineage>
        <taxon>Eukaryota</taxon>
        <taxon>Fungi</taxon>
        <taxon>Dikarya</taxon>
        <taxon>Ascomycota</taxon>
        <taxon>Pezizomycotina</taxon>
        <taxon>Dothideomycetes</taxon>
        <taxon>Pleosporomycetidae</taxon>
        <taxon>Pleosporales</taxon>
        <taxon>Amniculicolaceae</taxon>
        <taxon>Amniculicola</taxon>
    </lineage>
</organism>
<dbReference type="EMBL" id="ML977556">
    <property type="protein sequence ID" value="KAF2008149.1"/>
    <property type="molecule type" value="Genomic_DNA"/>
</dbReference>
<keyword evidence="2" id="KW-1185">Reference proteome</keyword>
<accession>A0A6A5X5D1</accession>
<reference evidence="1" key="1">
    <citation type="journal article" date="2020" name="Stud. Mycol.">
        <title>101 Dothideomycetes genomes: a test case for predicting lifestyles and emergence of pathogens.</title>
        <authorList>
            <person name="Haridas S."/>
            <person name="Albert R."/>
            <person name="Binder M."/>
            <person name="Bloem J."/>
            <person name="Labutti K."/>
            <person name="Salamov A."/>
            <person name="Andreopoulos B."/>
            <person name="Baker S."/>
            <person name="Barry K."/>
            <person name="Bills G."/>
            <person name="Bluhm B."/>
            <person name="Cannon C."/>
            <person name="Castanera R."/>
            <person name="Culley D."/>
            <person name="Daum C."/>
            <person name="Ezra D."/>
            <person name="Gonzalez J."/>
            <person name="Henrissat B."/>
            <person name="Kuo A."/>
            <person name="Liang C."/>
            <person name="Lipzen A."/>
            <person name="Lutzoni F."/>
            <person name="Magnuson J."/>
            <person name="Mondo S."/>
            <person name="Nolan M."/>
            <person name="Ohm R."/>
            <person name="Pangilinan J."/>
            <person name="Park H.-J."/>
            <person name="Ramirez L."/>
            <person name="Alfaro M."/>
            <person name="Sun H."/>
            <person name="Tritt A."/>
            <person name="Yoshinaga Y."/>
            <person name="Zwiers L.-H."/>
            <person name="Turgeon B."/>
            <person name="Goodwin S."/>
            <person name="Spatafora J."/>
            <person name="Crous P."/>
            <person name="Grigoriev I."/>
        </authorList>
    </citation>
    <scope>NUCLEOTIDE SEQUENCE</scope>
    <source>
        <strain evidence="1">CBS 123094</strain>
    </source>
</reference>
<dbReference type="AlphaFoldDB" id="A0A6A5X5D1"/>
<protein>
    <submittedName>
        <fullName evidence="1">Uncharacterized protein</fullName>
    </submittedName>
</protein>
<name>A0A6A5X5D1_9PLEO</name>
<evidence type="ECO:0000313" key="1">
    <source>
        <dbReference type="EMBL" id="KAF2008149.1"/>
    </source>
</evidence>
<evidence type="ECO:0000313" key="2">
    <source>
        <dbReference type="Proteomes" id="UP000799779"/>
    </source>
</evidence>